<organism evidence="6 7">
    <name type="scientific">Novosphingobium fluoreni</name>
    <dbReference type="NCBI Taxonomy" id="1391222"/>
    <lineage>
        <taxon>Bacteria</taxon>
        <taxon>Pseudomonadati</taxon>
        <taxon>Pseudomonadota</taxon>
        <taxon>Alphaproteobacteria</taxon>
        <taxon>Sphingomonadales</taxon>
        <taxon>Sphingomonadaceae</taxon>
        <taxon>Novosphingobium</taxon>
    </lineage>
</organism>
<dbReference type="InterPro" id="IPR017937">
    <property type="entry name" value="Thioredoxin_CS"/>
</dbReference>
<dbReference type="GO" id="GO:0016853">
    <property type="term" value="F:isomerase activity"/>
    <property type="evidence" value="ECO:0007669"/>
    <property type="project" value="UniProtKB-KW"/>
</dbReference>
<dbReference type="GO" id="GO:0030313">
    <property type="term" value="C:cell envelope"/>
    <property type="evidence" value="ECO:0007669"/>
    <property type="project" value="UniProtKB-SubCell"/>
</dbReference>
<dbReference type="PANTHER" id="PTHR42852">
    <property type="entry name" value="THIOL:DISULFIDE INTERCHANGE PROTEIN DSBE"/>
    <property type="match status" value="1"/>
</dbReference>
<dbReference type="RefSeq" id="WP_246388469.1">
    <property type="nucleotide sequence ID" value="NZ_JACIDY010000003.1"/>
</dbReference>
<dbReference type="Gene3D" id="3.40.30.10">
    <property type="entry name" value="Glutaredoxin"/>
    <property type="match status" value="1"/>
</dbReference>
<dbReference type="PROSITE" id="PS51257">
    <property type="entry name" value="PROKAR_LIPOPROTEIN"/>
    <property type="match status" value="1"/>
</dbReference>
<dbReference type="EMBL" id="JACIDY010000003">
    <property type="protein sequence ID" value="MBB3939816.1"/>
    <property type="molecule type" value="Genomic_DNA"/>
</dbReference>
<dbReference type="GO" id="GO:0017004">
    <property type="term" value="P:cytochrome complex assembly"/>
    <property type="evidence" value="ECO:0007669"/>
    <property type="project" value="UniProtKB-KW"/>
</dbReference>
<evidence type="ECO:0000259" key="5">
    <source>
        <dbReference type="PROSITE" id="PS51352"/>
    </source>
</evidence>
<dbReference type="Pfam" id="PF08534">
    <property type="entry name" value="Redoxin"/>
    <property type="match status" value="1"/>
</dbReference>
<feature type="region of interest" description="Disordered" evidence="4">
    <location>
        <begin position="25"/>
        <end position="59"/>
    </location>
</feature>
<dbReference type="GO" id="GO:0015036">
    <property type="term" value="F:disulfide oxidoreductase activity"/>
    <property type="evidence" value="ECO:0007669"/>
    <property type="project" value="UniProtKB-ARBA"/>
</dbReference>
<evidence type="ECO:0000256" key="3">
    <source>
        <dbReference type="ARBA" id="ARBA00023284"/>
    </source>
</evidence>
<feature type="domain" description="Thioredoxin" evidence="5">
    <location>
        <begin position="51"/>
        <end position="191"/>
    </location>
</feature>
<dbReference type="PROSITE" id="PS00194">
    <property type="entry name" value="THIOREDOXIN_1"/>
    <property type="match status" value="1"/>
</dbReference>
<gene>
    <name evidence="6" type="ORF">GGR39_001466</name>
</gene>
<dbReference type="InterPro" id="IPR036249">
    <property type="entry name" value="Thioredoxin-like_sf"/>
</dbReference>
<comment type="caution">
    <text evidence="6">The sequence shown here is derived from an EMBL/GenBank/DDBJ whole genome shotgun (WGS) entry which is preliminary data.</text>
</comment>
<keyword evidence="7" id="KW-1185">Reference proteome</keyword>
<dbReference type="PANTHER" id="PTHR42852:SF13">
    <property type="entry name" value="PROTEIN DIPZ"/>
    <property type="match status" value="1"/>
</dbReference>
<keyword evidence="2" id="KW-0201">Cytochrome c-type biogenesis</keyword>
<comment type="subcellular location">
    <subcellularLocation>
        <location evidence="1">Cell envelope</location>
    </subcellularLocation>
</comment>
<dbReference type="InterPro" id="IPR050553">
    <property type="entry name" value="Thioredoxin_ResA/DsbE_sf"/>
</dbReference>
<dbReference type="SUPFAM" id="SSF52833">
    <property type="entry name" value="Thioredoxin-like"/>
    <property type="match status" value="1"/>
</dbReference>
<reference evidence="6 7" key="1">
    <citation type="submission" date="2020-08" db="EMBL/GenBank/DDBJ databases">
        <title>Genomic Encyclopedia of Type Strains, Phase IV (KMG-IV): sequencing the most valuable type-strain genomes for metagenomic binning, comparative biology and taxonomic classification.</title>
        <authorList>
            <person name="Goeker M."/>
        </authorList>
    </citation>
    <scope>NUCLEOTIDE SEQUENCE [LARGE SCALE GENOMIC DNA]</scope>
    <source>
        <strain evidence="6 7">DSM 27568</strain>
    </source>
</reference>
<accession>A0A7W6BXL7</accession>
<name>A0A7W6BXL7_9SPHN</name>
<evidence type="ECO:0000313" key="6">
    <source>
        <dbReference type="EMBL" id="MBB3939816.1"/>
    </source>
</evidence>
<keyword evidence="3" id="KW-0676">Redox-active center</keyword>
<dbReference type="CDD" id="cd02966">
    <property type="entry name" value="TlpA_like_family"/>
    <property type="match status" value="1"/>
</dbReference>
<evidence type="ECO:0000256" key="4">
    <source>
        <dbReference type="SAM" id="MobiDB-lite"/>
    </source>
</evidence>
<proteinExistence type="predicted"/>
<feature type="compositionally biased region" description="Basic and acidic residues" evidence="4">
    <location>
        <begin position="39"/>
        <end position="56"/>
    </location>
</feature>
<evidence type="ECO:0000313" key="7">
    <source>
        <dbReference type="Proteomes" id="UP000561459"/>
    </source>
</evidence>
<dbReference type="PROSITE" id="PS51352">
    <property type="entry name" value="THIOREDOXIN_2"/>
    <property type="match status" value="1"/>
</dbReference>
<dbReference type="InterPro" id="IPR013766">
    <property type="entry name" value="Thioredoxin_domain"/>
</dbReference>
<protein>
    <submittedName>
        <fullName evidence="6">Thiol-disulfide isomerase/thioredoxin</fullName>
    </submittedName>
</protein>
<keyword evidence="6" id="KW-0413">Isomerase</keyword>
<dbReference type="Proteomes" id="UP000561459">
    <property type="component" value="Unassembled WGS sequence"/>
</dbReference>
<sequence length="191" mass="20816">MLSSRSFKLAALGFALFVAGCDKQTPQPVQPDESPSELPKSEKLSGTLDRSHKGEAMPDLTLTDASGKKLAMASLRGKPTLVNLWATWCAPCVVELPTLDRLVDLQEGKLRVVTVSQDMTGTEKVASFIKERGGDNLEPWADAKGELGAKYQVQTLPTTILYNAQGQEVWRFTGGKIWTNVEALQLIAEAR</sequence>
<evidence type="ECO:0000256" key="2">
    <source>
        <dbReference type="ARBA" id="ARBA00022748"/>
    </source>
</evidence>
<evidence type="ECO:0000256" key="1">
    <source>
        <dbReference type="ARBA" id="ARBA00004196"/>
    </source>
</evidence>
<dbReference type="InterPro" id="IPR013740">
    <property type="entry name" value="Redoxin"/>
</dbReference>
<dbReference type="AlphaFoldDB" id="A0A7W6BXL7"/>